<dbReference type="OrthoDB" id="3695867at2"/>
<dbReference type="AlphaFoldDB" id="A0A1G9U534"/>
<feature type="transmembrane region" description="Helical" evidence="1">
    <location>
        <begin position="13"/>
        <end position="36"/>
    </location>
</feature>
<dbReference type="RefSeq" id="WP_030432742.1">
    <property type="nucleotide sequence ID" value="NZ_JOEF01000031.1"/>
</dbReference>
<evidence type="ECO:0000313" key="3">
    <source>
        <dbReference type="Proteomes" id="UP000183376"/>
    </source>
</evidence>
<name>A0A1G9U534_ALLAB</name>
<organism evidence="2 3">
    <name type="scientific">Allokutzneria albata</name>
    <name type="common">Kibdelosporangium albatum</name>
    <dbReference type="NCBI Taxonomy" id="211114"/>
    <lineage>
        <taxon>Bacteria</taxon>
        <taxon>Bacillati</taxon>
        <taxon>Actinomycetota</taxon>
        <taxon>Actinomycetes</taxon>
        <taxon>Pseudonocardiales</taxon>
        <taxon>Pseudonocardiaceae</taxon>
        <taxon>Allokutzneria</taxon>
    </lineage>
</organism>
<keyword evidence="3" id="KW-1185">Reference proteome</keyword>
<protein>
    <submittedName>
        <fullName evidence="2">Uncharacterized protein</fullName>
    </submittedName>
</protein>
<keyword evidence="1" id="KW-0812">Transmembrane</keyword>
<gene>
    <name evidence="2" type="ORF">SAMN04489726_2192</name>
</gene>
<evidence type="ECO:0000313" key="2">
    <source>
        <dbReference type="EMBL" id="SDM55100.1"/>
    </source>
</evidence>
<accession>A0A1G9U534</accession>
<evidence type="ECO:0000256" key="1">
    <source>
        <dbReference type="SAM" id="Phobius"/>
    </source>
</evidence>
<proteinExistence type="predicted"/>
<reference evidence="2 3" key="1">
    <citation type="submission" date="2016-10" db="EMBL/GenBank/DDBJ databases">
        <authorList>
            <person name="de Groot N.N."/>
        </authorList>
    </citation>
    <scope>NUCLEOTIDE SEQUENCE [LARGE SCALE GENOMIC DNA]</scope>
    <source>
        <strain evidence="2 3">DSM 44149</strain>
    </source>
</reference>
<dbReference type="EMBL" id="LT629701">
    <property type="protein sequence ID" value="SDM55100.1"/>
    <property type="molecule type" value="Genomic_DNA"/>
</dbReference>
<feature type="transmembrane region" description="Helical" evidence="1">
    <location>
        <begin position="66"/>
        <end position="90"/>
    </location>
</feature>
<keyword evidence="1" id="KW-0472">Membrane</keyword>
<keyword evidence="1" id="KW-1133">Transmembrane helix</keyword>
<sequence length="229" mass="25977">MTGEPAEKNPPQWAVWVARAISIVIVVPLTLVWEWFKAVGRLLVVRPVAAIARFLRRWLFAPTGKALLALGRLLVRFLLRPFWDLLVWISQHVLRPAGRGLRAVLVPIGRFLRAVLLIPLAWCLMTLVVAPLRWLWQAVLAPVGRWVGKALSALARLFGAALEWAYLRVAQPLWRFLATIARYVYRVVLTPIGRAIAAPARWVRDYVIAPTRLAVRRLRLQIGRAFGRG</sequence>
<dbReference type="eggNOG" id="ENOG5033J7P">
    <property type="taxonomic scope" value="Bacteria"/>
</dbReference>
<dbReference type="Proteomes" id="UP000183376">
    <property type="component" value="Chromosome I"/>
</dbReference>
<feature type="transmembrane region" description="Helical" evidence="1">
    <location>
        <begin position="111"/>
        <end position="134"/>
    </location>
</feature>